<feature type="non-terminal residue" evidence="1">
    <location>
        <position position="1"/>
    </location>
</feature>
<evidence type="ECO:0000313" key="2">
    <source>
        <dbReference type="Proteomes" id="UP000823775"/>
    </source>
</evidence>
<name>A0ABS8VNB9_DATST</name>
<proteinExistence type="predicted"/>
<keyword evidence="2" id="KW-1185">Reference proteome</keyword>
<protein>
    <submittedName>
        <fullName evidence="1">Uncharacterized protein</fullName>
    </submittedName>
</protein>
<reference evidence="1 2" key="1">
    <citation type="journal article" date="2021" name="BMC Genomics">
        <title>Datura genome reveals duplications of psychoactive alkaloid biosynthetic genes and high mutation rate following tissue culture.</title>
        <authorList>
            <person name="Rajewski A."/>
            <person name="Carter-House D."/>
            <person name="Stajich J."/>
            <person name="Litt A."/>
        </authorList>
    </citation>
    <scope>NUCLEOTIDE SEQUENCE [LARGE SCALE GENOMIC DNA]</scope>
    <source>
        <strain evidence="1">AR-01</strain>
    </source>
</reference>
<sequence>ARGDWEPQHLIDGGNIDAESLTPYIDSWVLECLVDSEENDIELPHSLLITRASCTTRGIHLIYYRRT</sequence>
<accession>A0ABS8VNB9</accession>
<comment type="caution">
    <text evidence="1">The sequence shown here is derived from an EMBL/GenBank/DDBJ whole genome shotgun (WGS) entry which is preliminary data.</text>
</comment>
<dbReference type="EMBL" id="JACEIK010005286">
    <property type="protein sequence ID" value="MCE0481161.1"/>
    <property type="molecule type" value="Genomic_DNA"/>
</dbReference>
<gene>
    <name evidence="1" type="ORF">HAX54_038645</name>
</gene>
<evidence type="ECO:0000313" key="1">
    <source>
        <dbReference type="EMBL" id="MCE0481161.1"/>
    </source>
</evidence>
<dbReference type="Proteomes" id="UP000823775">
    <property type="component" value="Unassembled WGS sequence"/>
</dbReference>
<organism evidence="1 2">
    <name type="scientific">Datura stramonium</name>
    <name type="common">Jimsonweed</name>
    <name type="synonym">Common thornapple</name>
    <dbReference type="NCBI Taxonomy" id="4076"/>
    <lineage>
        <taxon>Eukaryota</taxon>
        <taxon>Viridiplantae</taxon>
        <taxon>Streptophyta</taxon>
        <taxon>Embryophyta</taxon>
        <taxon>Tracheophyta</taxon>
        <taxon>Spermatophyta</taxon>
        <taxon>Magnoliopsida</taxon>
        <taxon>eudicotyledons</taxon>
        <taxon>Gunneridae</taxon>
        <taxon>Pentapetalae</taxon>
        <taxon>asterids</taxon>
        <taxon>lamiids</taxon>
        <taxon>Solanales</taxon>
        <taxon>Solanaceae</taxon>
        <taxon>Solanoideae</taxon>
        <taxon>Datureae</taxon>
        <taxon>Datura</taxon>
    </lineage>
</organism>